<gene>
    <name evidence="7" type="ORF">GCM10009710_32550</name>
</gene>
<keyword evidence="3" id="KW-0274">FAD</keyword>
<dbReference type="InterPro" id="IPR050446">
    <property type="entry name" value="FAD-oxidoreductase/Apoptosis"/>
</dbReference>
<evidence type="ECO:0000313" key="7">
    <source>
        <dbReference type="EMBL" id="GAA1750086.1"/>
    </source>
</evidence>
<dbReference type="Proteomes" id="UP001501057">
    <property type="component" value="Unassembled WGS sequence"/>
</dbReference>
<keyword evidence="8" id="KW-1185">Reference proteome</keyword>
<keyword evidence="4" id="KW-0560">Oxidoreductase</keyword>
<evidence type="ECO:0000256" key="2">
    <source>
        <dbReference type="ARBA" id="ARBA00022630"/>
    </source>
</evidence>
<protein>
    <submittedName>
        <fullName evidence="7">FAD/NAD(P)-binding oxidoreductase</fullName>
    </submittedName>
</protein>
<evidence type="ECO:0000256" key="4">
    <source>
        <dbReference type="ARBA" id="ARBA00023002"/>
    </source>
</evidence>
<comment type="cofactor">
    <cofactor evidence="1">
        <name>FAD</name>
        <dbReference type="ChEBI" id="CHEBI:57692"/>
    </cofactor>
</comment>
<accession>A0ABP4WE18</accession>
<dbReference type="Gene3D" id="3.50.50.60">
    <property type="entry name" value="FAD/NAD(P)-binding domain"/>
    <property type="match status" value="2"/>
</dbReference>
<dbReference type="InterPro" id="IPR028202">
    <property type="entry name" value="Reductase_C"/>
</dbReference>
<evidence type="ECO:0000256" key="3">
    <source>
        <dbReference type="ARBA" id="ARBA00022827"/>
    </source>
</evidence>
<feature type="domain" description="FAD/NAD(P)-binding" evidence="5">
    <location>
        <begin position="5"/>
        <end position="301"/>
    </location>
</feature>
<dbReference type="Pfam" id="PF07992">
    <property type="entry name" value="Pyr_redox_2"/>
    <property type="match status" value="1"/>
</dbReference>
<dbReference type="EMBL" id="BAAAME010000005">
    <property type="protein sequence ID" value="GAA1750086.1"/>
    <property type="molecule type" value="Genomic_DNA"/>
</dbReference>
<keyword evidence="2" id="KW-0285">Flavoprotein</keyword>
<dbReference type="PANTHER" id="PTHR43557">
    <property type="entry name" value="APOPTOSIS-INDUCING FACTOR 1"/>
    <property type="match status" value="1"/>
</dbReference>
<sequence>MSVDRLVVVGASLAGLRAVEAARKAGFEGAITLIGAEQHLPYDRPPLSKAFLEAGDDPEHPTFRTEQVLAEELGIDLVLGAPATGLDTGRQVVLVGDREIAYDALVIATGSNLRTLPGTEHLDGVHGLRTLDDGIAVRAALDAGARTVVVGAGFIGSEVASGARKRGLDVTVVEALQTPLVRATGDRMGAAIASLHERNGTPLLCGRTVVSVNGESRVESVVLDDGTVLPADLLVVGIGIIPATQWLEGSGLTVENGIVCDETLWTGVPGVYAAGDVASWHNPVMDERQRMENWTAAAEQGAAAARNAIDPENAKPYGTVPYFWSDWYDVRIQFVGSPDADEVVLVDGDPDADGRWVALYRRGERIIGALTVNGQTEIMKYRVMIQKGASWTEALEFAEKRKALAAQKAREREAAQV</sequence>
<proteinExistence type="predicted"/>
<name>A0ABP4WE18_9ACTN</name>
<organism evidence="7 8">
    <name type="scientific">Aeromicrobium alkaliterrae</name>
    <dbReference type="NCBI Taxonomy" id="302168"/>
    <lineage>
        <taxon>Bacteria</taxon>
        <taxon>Bacillati</taxon>
        <taxon>Actinomycetota</taxon>
        <taxon>Actinomycetes</taxon>
        <taxon>Propionibacteriales</taxon>
        <taxon>Nocardioidaceae</taxon>
        <taxon>Aeromicrobium</taxon>
    </lineage>
</organism>
<dbReference type="InterPro" id="IPR023753">
    <property type="entry name" value="FAD/NAD-binding_dom"/>
</dbReference>
<dbReference type="Pfam" id="PF14759">
    <property type="entry name" value="Reductase_C"/>
    <property type="match status" value="1"/>
</dbReference>
<dbReference type="PRINTS" id="PR00368">
    <property type="entry name" value="FADPNR"/>
</dbReference>
<dbReference type="InterPro" id="IPR016156">
    <property type="entry name" value="FAD/NAD-linked_Rdtase_dimer_sf"/>
</dbReference>
<dbReference type="SUPFAM" id="SSF51905">
    <property type="entry name" value="FAD/NAD(P)-binding domain"/>
    <property type="match status" value="1"/>
</dbReference>
<feature type="domain" description="Reductase C-terminal" evidence="6">
    <location>
        <begin position="322"/>
        <end position="394"/>
    </location>
</feature>
<dbReference type="Gene3D" id="3.30.390.30">
    <property type="match status" value="1"/>
</dbReference>
<evidence type="ECO:0000259" key="5">
    <source>
        <dbReference type="Pfam" id="PF07992"/>
    </source>
</evidence>
<evidence type="ECO:0000259" key="6">
    <source>
        <dbReference type="Pfam" id="PF14759"/>
    </source>
</evidence>
<dbReference type="RefSeq" id="WP_344203524.1">
    <property type="nucleotide sequence ID" value="NZ_BAAAME010000005.1"/>
</dbReference>
<reference evidence="8" key="1">
    <citation type="journal article" date="2019" name="Int. J. Syst. Evol. Microbiol.">
        <title>The Global Catalogue of Microorganisms (GCM) 10K type strain sequencing project: providing services to taxonomists for standard genome sequencing and annotation.</title>
        <authorList>
            <consortium name="The Broad Institute Genomics Platform"/>
            <consortium name="The Broad Institute Genome Sequencing Center for Infectious Disease"/>
            <person name="Wu L."/>
            <person name="Ma J."/>
        </authorList>
    </citation>
    <scope>NUCLEOTIDE SEQUENCE [LARGE SCALE GENOMIC DNA]</scope>
    <source>
        <strain evidence="8">JCM 13518</strain>
    </source>
</reference>
<dbReference type="PANTHER" id="PTHR43557:SF2">
    <property type="entry name" value="RIESKE DOMAIN-CONTAINING PROTEIN-RELATED"/>
    <property type="match status" value="1"/>
</dbReference>
<evidence type="ECO:0000256" key="1">
    <source>
        <dbReference type="ARBA" id="ARBA00001974"/>
    </source>
</evidence>
<evidence type="ECO:0000313" key="8">
    <source>
        <dbReference type="Proteomes" id="UP001501057"/>
    </source>
</evidence>
<dbReference type="InterPro" id="IPR036188">
    <property type="entry name" value="FAD/NAD-bd_sf"/>
</dbReference>
<comment type="caution">
    <text evidence="7">The sequence shown here is derived from an EMBL/GenBank/DDBJ whole genome shotgun (WGS) entry which is preliminary data.</text>
</comment>
<dbReference type="SUPFAM" id="SSF55424">
    <property type="entry name" value="FAD/NAD-linked reductases, dimerisation (C-terminal) domain"/>
    <property type="match status" value="1"/>
</dbReference>
<dbReference type="PRINTS" id="PR00411">
    <property type="entry name" value="PNDRDTASEI"/>
</dbReference>